<reference evidence="1 2" key="1">
    <citation type="submission" date="2016-12" db="EMBL/GenBank/DDBJ databases">
        <authorList>
            <person name="Song W.-J."/>
            <person name="Kurnit D.M."/>
        </authorList>
    </citation>
    <scope>NUCLEOTIDE SEQUENCE [LARGE SCALE GENOMIC DNA]</scope>
    <source>
        <strain evidence="1 2">DSM 11393</strain>
    </source>
</reference>
<sequence length="579" mass="66731">MKQTLSKQPNQFQAPLLILNTQSKIIDYNLLAKDLFEAHAINIEAQNEPTSLFCTKKNLTDFFKEAQTNGFSMLFEASLNLETKKPQPLYNLYAFSEDEQTQLFICQNAENDENSEKQKAQVLLDKTLKIFLSDKEFGVQIQELFKLLSRYLETDNIQLFKCDPLNLEFRLIQSKTTAQNQIVLPRKLDIQVILPSLATYLSSHDYFLETSQINTGNIFKRFIQLNKLKSLLALPLKENNTLNAIFVFENKNIKWSAIQLDTVSKISQLLNLFIIEKQETTGNYETKFLEQLIAESKAIIGIVDQETNNVLFANKLFMDTTDFETMNLRCWNSVVHSEAQSCENCVLNNKQFTGRFTKDVYLPNLKAWFRIEHKTFNWVNNKRLILFWAENISPMRIDEHNIQKKLKTDPLTGELNIETGFGLLQQMLNSAQTKDDKTKLLPKISEMGIEVVAFGLDNYNTLQEALGSEAAILAFKKFIITMKNEFGFNDAIIINKNSFFAIFDNTVSTTRLKFNIRQYFNKANENINNISSYMTESSFGTANSLQLNTQNAHELVKAAHKNMLLFRRNKLNSLNNTLL</sequence>
<keyword evidence="2" id="KW-1185">Reference proteome</keyword>
<evidence type="ECO:0000313" key="2">
    <source>
        <dbReference type="Proteomes" id="UP000186469"/>
    </source>
</evidence>
<accession>A0A1M7RRL4</accession>
<protein>
    <submittedName>
        <fullName evidence="1">Uncharacterized protein</fullName>
    </submittedName>
</protein>
<dbReference type="AlphaFoldDB" id="A0A1M7RRL4"/>
<dbReference type="Gene3D" id="3.30.70.270">
    <property type="match status" value="1"/>
</dbReference>
<dbReference type="STRING" id="1121455.SAMN02745728_00042"/>
<dbReference type="Proteomes" id="UP000186469">
    <property type="component" value="Unassembled WGS sequence"/>
</dbReference>
<gene>
    <name evidence="1" type="ORF">SAMN02745728_00042</name>
</gene>
<dbReference type="EMBL" id="FRDI01000002">
    <property type="protein sequence ID" value="SHN48762.1"/>
    <property type="molecule type" value="Genomic_DNA"/>
</dbReference>
<dbReference type="InterPro" id="IPR043128">
    <property type="entry name" value="Rev_trsase/Diguanyl_cyclase"/>
</dbReference>
<proteinExistence type="predicted"/>
<organism evidence="1 2">
    <name type="scientific">Desulfovibrio litoralis DSM 11393</name>
    <dbReference type="NCBI Taxonomy" id="1121455"/>
    <lineage>
        <taxon>Bacteria</taxon>
        <taxon>Pseudomonadati</taxon>
        <taxon>Thermodesulfobacteriota</taxon>
        <taxon>Desulfovibrionia</taxon>
        <taxon>Desulfovibrionales</taxon>
        <taxon>Desulfovibrionaceae</taxon>
        <taxon>Desulfovibrio</taxon>
    </lineage>
</organism>
<name>A0A1M7RRL4_9BACT</name>
<dbReference type="RefSeq" id="WP_072695315.1">
    <property type="nucleotide sequence ID" value="NZ_FRDI01000002.1"/>
</dbReference>
<evidence type="ECO:0000313" key="1">
    <source>
        <dbReference type="EMBL" id="SHN48762.1"/>
    </source>
</evidence>